<protein>
    <submittedName>
        <fullName evidence="2">Uncharacterized protein</fullName>
    </submittedName>
</protein>
<comment type="caution">
    <text evidence="2">The sequence shown here is derived from an EMBL/GenBank/DDBJ whole genome shotgun (WGS) entry which is preliminary data.</text>
</comment>
<feature type="transmembrane region" description="Helical" evidence="1">
    <location>
        <begin position="43"/>
        <end position="70"/>
    </location>
</feature>
<dbReference type="EMBL" id="SKCS01000617">
    <property type="protein sequence ID" value="TNN05061.1"/>
    <property type="molecule type" value="Genomic_DNA"/>
</dbReference>
<organism evidence="2 3">
    <name type="scientific">Schistosoma japonicum</name>
    <name type="common">Blood fluke</name>
    <dbReference type="NCBI Taxonomy" id="6182"/>
    <lineage>
        <taxon>Eukaryota</taxon>
        <taxon>Metazoa</taxon>
        <taxon>Spiralia</taxon>
        <taxon>Lophotrochozoa</taxon>
        <taxon>Platyhelminthes</taxon>
        <taxon>Trematoda</taxon>
        <taxon>Digenea</taxon>
        <taxon>Strigeidida</taxon>
        <taxon>Schistosomatoidea</taxon>
        <taxon>Schistosomatidae</taxon>
        <taxon>Schistosoma</taxon>
    </lineage>
</organism>
<keyword evidence="3" id="KW-1185">Reference proteome</keyword>
<name>A0A4Z2CLG5_SCHJA</name>
<proteinExistence type="predicted"/>
<dbReference type="Proteomes" id="UP000311919">
    <property type="component" value="Unassembled WGS sequence"/>
</dbReference>
<evidence type="ECO:0000256" key="1">
    <source>
        <dbReference type="SAM" id="Phobius"/>
    </source>
</evidence>
<accession>A0A4Z2CLG5</accession>
<feature type="transmembrane region" description="Helical" evidence="1">
    <location>
        <begin position="82"/>
        <end position="105"/>
    </location>
</feature>
<dbReference type="AlphaFoldDB" id="A0A4Z2CLG5"/>
<feature type="transmembrane region" description="Helical" evidence="1">
    <location>
        <begin position="111"/>
        <end position="129"/>
    </location>
</feature>
<feature type="non-terminal residue" evidence="2">
    <location>
        <position position="1"/>
    </location>
</feature>
<sequence>GNMILNIMKSNATNVNNADDSVKKSYNVDVTKYYKQVSIVTSLVVLVAMVITPIASTIILTCLVGVSFLLLKNVQNKFPSNIMLLIVFVVFWSISVNLLCCNLSLQHVISTWAISIGVCIAGLLVGMIIEIDLTKYIIPQGIYTLVCLFVSKILAFILYHQNNQLVSVQITNFSNDNLICIATTENAFSWDCTEA</sequence>
<evidence type="ECO:0000313" key="2">
    <source>
        <dbReference type="EMBL" id="TNN05061.1"/>
    </source>
</evidence>
<feature type="transmembrane region" description="Helical" evidence="1">
    <location>
        <begin position="141"/>
        <end position="159"/>
    </location>
</feature>
<keyword evidence="1" id="KW-1133">Transmembrane helix</keyword>
<gene>
    <name evidence="2" type="ORF">EWB00_009723</name>
</gene>
<reference evidence="2 3" key="1">
    <citation type="submission" date="2019-03" db="EMBL/GenBank/DDBJ databases">
        <title>An improved genome assembly of the fluke Schistosoma japonicum.</title>
        <authorList>
            <person name="Hu W."/>
            <person name="Luo F."/>
            <person name="Yin M."/>
            <person name="Mo X."/>
            <person name="Sun C."/>
            <person name="Wu Q."/>
            <person name="Zhu B."/>
            <person name="Xiang M."/>
            <person name="Wang J."/>
            <person name="Wang Y."/>
            <person name="Zhang T."/>
            <person name="Xu B."/>
            <person name="Zheng H."/>
            <person name="Feng Z."/>
        </authorList>
    </citation>
    <scope>NUCLEOTIDE SEQUENCE [LARGE SCALE GENOMIC DNA]</scope>
    <source>
        <strain evidence="2">HuSjv2</strain>
        <tissue evidence="2">Worms</tissue>
    </source>
</reference>
<keyword evidence="1" id="KW-0812">Transmembrane</keyword>
<evidence type="ECO:0000313" key="3">
    <source>
        <dbReference type="Proteomes" id="UP000311919"/>
    </source>
</evidence>
<keyword evidence="1" id="KW-0472">Membrane</keyword>